<evidence type="ECO:0000256" key="1">
    <source>
        <dbReference type="ARBA" id="ARBA00008791"/>
    </source>
</evidence>
<organism evidence="3 4">
    <name type="scientific">Gloeobacter morelensis MG652769</name>
    <dbReference type="NCBI Taxonomy" id="2781736"/>
    <lineage>
        <taxon>Bacteria</taxon>
        <taxon>Bacillati</taxon>
        <taxon>Cyanobacteriota</taxon>
        <taxon>Cyanophyceae</taxon>
        <taxon>Gloeobacterales</taxon>
        <taxon>Gloeobacteraceae</taxon>
        <taxon>Gloeobacter</taxon>
        <taxon>Gloeobacter morelensis</taxon>
    </lineage>
</organism>
<accession>A0ABY3PGK3</accession>
<sequence length="174" mass="18875">MYSKILVALDYAPGARRIFEAALGMARVHAARLKLLHVLTYEDEAYLPGPVIEQDSLGKLIGAVELERYLELRLTLHNAGLKRLTALVEEARAAGIEATFAQPFGSPEEAICKVAKEWNADLIVLGRRGRSGLSELFLGSVSNHVVHRASCAVLIFHPTAVACSTQATAKVKLT</sequence>
<dbReference type="InterPro" id="IPR006015">
    <property type="entry name" value="Universal_stress_UspA"/>
</dbReference>
<reference evidence="3 4" key="1">
    <citation type="journal article" date="2021" name="Genome Biol. Evol.">
        <title>Complete Genome Sequencing of a Novel Gloeobacter Species from a Waterfall Cave in Mexico.</title>
        <authorList>
            <person name="Saw J.H."/>
            <person name="Cardona T."/>
            <person name="Montejano G."/>
        </authorList>
    </citation>
    <scope>NUCLEOTIDE SEQUENCE [LARGE SCALE GENOMIC DNA]</scope>
    <source>
        <strain evidence="3">MG652769</strain>
    </source>
</reference>
<evidence type="ECO:0000259" key="2">
    <source>
        <dbReference type="Pfam" id="PF00582"/>
    </source>
</evidence>
<dbReference type="EMBL" id="CP063845">
    <property type="protein sequence ID" value="UFP92779.1"/>
    <property type="molecule type" value="Genomic_DNA"/>
</dbReference>
<evidence type="ECO:0000313" key="4">
    <source>
        <dbReference type="Proteomes" id="UP001054846"/>
    </source>
</evidence>
<dbReference type="Pfam" id="PF00582">
    <property type="entry name" value="Usp"/>
    <property type="match status" value="1"/>
</dbReference>
<dbReference type="PRINTS" id="PR01438">
    <property type="entry name" value="UNVRSLSTRESS"/>
</dbReference>
<proteinExistence type="inferred from homology"/>
<name>A0ABY3PGK3_9CYAN</name>
<dbReference type="RefSeq" id="WP_230839774.1">
    <property type="nucleotide sequence ID" value="NZ_CP063845.1"/>
</dbReference>
<comment type="similarity">
    <text evidence="1">Belongs to the universal stress protein A family.</text>
</comment>
<dbReference type="PANTHER" id="PTHR46268:SF8">
    <property type="entry name" value="UNIVERSAL STRESS PROTEIN SLL1388"/>
    <property type="match status" value="1"/>
</dbReference>
<evidence type="ECO:0000313" key="3">
    <source>
        <dbReference type="EMBL" id="UFP92779.1"/>
    </source>
</evidence>
<keyword evidence="4" id="KW-1185">Reference proteome</keyword>
<dbReference type="InterPro" id="IPR014729">
    <property type="entry name" value="Rossmann-like_a/b/a_fold"/>
</dbReference>
<protein>
    <submittedName>
        <fullName evidence="3">Universal stress protein</fullName>
    </submittedName>
</protein>
<dbReference type="CDD" id="cd00293">
    <property type="entry name" value="USP-like"/>
    <property type="match status" value="1"/>
</dbReference>
<dbReference type="PANTHER" id="PTHR46268">
    <property type="entry name" value="STRESS RESPONSE PROTEIN NHAX"/>
    <property type="match status" value="1"/>
</dbReference>
<dbReference type="Proteomes" id="UP001054846">
    <property type="component" value="Chromosome"/>
</dbReference>
<dbReference type="InterPro" id="IPR006016">
    <property type="entry name" value="UspA"/>
</dbReference>
<dbReference type="Gene3D" id="3.40.50.620">
    <property type="entry name" value="HUPs"/>
    <property type="match status" value="1"/>
</dbReference>
<feature type="domain" description="UspA" evidence="2">
    <location>
        <begin position="1"/>
        <end position="157"/>
    </location>
</feature>
<gene>
    <name evidence="3" type="ORF">ISF26_13165</name>
</gene>
<dbReference type="SUPFAM" id="SSF52402">
    <property type="entry name" value="Adenine nucleotide alpha hydrolases-like"/>
    <property type="match status" value="1"/>
</dbReference>